<feature type="transmembrane region" description="Helical" evidence="2">
    <location>
        <begin position="12"/>
        <end position="33"/>
    </location>
</feature>
<sequence length="135" mass="14606">MFSKANISGFTLIELMIAVAIVGILASIAYPTYTDHVTRSNRTEGHRELVRIANLQEQHFIDNKSYTTDLKKLGLNASPFITENSHYSISAAVNGATFTLTAVPQGSQASRDACKNLSITHTGRKSASGTGSCWE</sequence>
<dbReference type="Gene3D" id="3.30.700.10">
    <property type="entry name" value="Glycoprotein, Type 4 Pilin"/>
    <property type="match status" value="1"/>
</dbReference>
<dbReference type="Pfam" id="PF16732">
    <property type="entry name" value="ComP_DUS"/>
    <property type="match status" value="1"/>
</dbReference>
<dbReference type="PROSITE" id="PS00409">
    <property type="entry name" value="PROKAR_NTER_METHYL"/>
    <property type="match status" value="1"/>
</dbReference>
<name>A0A1H9YSV7_THASX</name>
<dbReference type="Proteomes" id="UP000199308">
    <property type="component" value="Unassembled WGS sequence"/>
</dbReference>
<accession>A0A1H9YSV7</accession>
<dbReference type="GO" id="GO:0015627">
    <property type="term" value="C:type II protein secretion system complex"/>
    <property type="evidence" value="ECO:0007669"/>
    <property type="project" value="InterPro"/>
</dbReference>
<dbReference type="Pfam" id="PF07963">
    <property type="entry name" value="N_methyl"/>
    <property type="match status" value="1"/>
</dbReference>
<dbReference type="InterPro" id="IPR000983">
    <property type="entry name" value="Bac_GSPG_pilin"/>
</dbReference>
<dbReference type="EMBL" id="FOHK01000001">
    <property type="protein sequence ID" value="SES72198.1"/>
    <property type="molecule type" value="Genomic_DNA"/>
</dbReference>
<dbReference type="SUPFAM" id="SSF54523">
    <property type="entry name" value="Pili subunits"/>
    <property type="match status" value="1"/>
</dbReference>
<dbReference type="InterPro" id="IPR045584">
    <property type="entry name" value="Pilin-like"/>
</dbReference>
<dbReference type="OrthoDB" id="5296638at2"/>
<evidence type="ECO:0000313" key="4">
    <source>
        <dbReference type="Proteomes" id="UP000199308"/>
    </source>
</evidence>
<reference evidence="3 4" key="1">
    <citation type="submission" date="2016-10" db="EMBL/GenBank/DDBJ databases">
        <authorList>
            <person name="de Groot N.N."/>
        </authorList>
    </citation>
    <scope>NUCLEOTIDE SEQUENCE [LARGE SCALE GENOMIC DNA]</scope>
    <source>
        <strain evidence="3 4">DSM 19706</strain>
    </source>
</reference>
<protein>
    <submittedName>
        <fullName evidence="3">Type IV pilus assembly protein PilE</fullName>
    </submittedName>
</protein>
<dbReference type="RefSeq" id="WP_093327140.1">
    <property type="nucleotide sequence ID" value="NZ_AP027363.1"/>
</dbReference>
<dbReference type="STRING" id="349064.SAMN05660429_00336"/>
<proteinExistence type="predicted"/>
<keyword evidence="4" id="KW-1185">Reference proteome</keyword>
<evidence type="ECO:0000313" key="3">
    <source>
        <dbReference type="EMBL" id="SES72198.1"/>
    </source>
</evidence>
<dbReference type="NCBIfam" id="TIGR02532">
    <property type="entry name" value="IV_pilin_GFxxxE"/>
    <property type="match status" value="1"/>
</dbReference>
<keyword evidence="2" id="KW-1133">Transmembrane helix</keyword>
<gene>
    <name evidence="3" type="ORF">SAMN05660429_00336</name>
</gene>
<dbReference type="InterPro" id="IPR031982">
    <property type="entry name" value="PilE-like"/>
</dbReference>
<dbReference type="GO" id="GO:0043683">
    <property type="term" value="P:type IV pilus assembly"/>
    <property type="evidence" value="ECO:0007669"/>
    <property type="project" value="InterPro"/>
</dbReference>
<organism evidence="3 4">
    <name type="scientific">Thalassotalea agarivorans</name>
    <name type="common">Thalassomonas agarivorans</name>
    <dbReference type="NCBI Taxonomy" id="349064"/>
    <lineage>
        <taxon>Bacteria</taxon>
        <taxon>Pseudomonadati</taxon>
        <taxon>Pseudomonadota</taxon>
        <taxon>Gammaproteobacteria</taxon>
        <taxon>Alteromonadales</taxon>
        <taxon>Colwelliaceae</taxon>
        <taxon>Thalassotalea</taxon>
    </lineage>
</organism>
<evidence type="ECO:0000256" key="2">
    <source>
        <dbReference type="SAM" id="Phobius"/>
    </source>
</evidence>
<keyword evidence="2" id="KW-0812">Transmembrane</keyword>
<evidence type="ECO:0000256" key="1">
    <source>
        <dbReference type="ARBA" id="ARBA00022481"/>
    </source>
</evidence>
<dbReference type="GO" id="GO:0015628">
    <property type="term" value="P:protein secretion by the type II secretion system"/>
    <property type="evidence" value="ECO:0007669"/>
    <property type="project" value="InterPro"/>
</dbReference>
<dbReference type="AlphaFoldDB" id="A0A1H9YSV7"/>
<dbReference type="InterPro" id="IPR012902">
    <property type="entry name" value="N_methyl_site"/>
</dbReference>
<dbReference type="FunFam" id="3.30.700.10:FF:000002">
    <property type="entry name" value="Type 4 fimbrial biogenesis protein PilE"/>
    <property type="match status" value="1"/>
</dbReference>
<keyword evidence="1" id="KW-0488">Methylation</keyword>
<dbReference type="PRINTS" id="PR00813">
    <property type="entry name" value="BCTERIALGSPG"/>
</dbReference>
<keyword evidence="2" id="KW-0472">Membrane</keyword>